<evidence type="ECO:0000313" key="1">
    <source>
        <dbReference type="EMBL" id="AGC71019.1"/>
    </source>
</evidence>
<dbReference type="EMBL" id="JX649859">
    <property type="protein sequence ID" value="AGC71019.1"/>
    <property type="molecule type" value="Genomic_DNA"/>
</dbReference>
<protein>
    <submittedName>
        <fullName evidence="1">Uncharacterized protein</fullName>
    </submittedName>
</protein>
<accession>L7VU97</accession>
<organism evidence="1">
    <name type="scientific">uncultured bacterium A1Q1_fos_2107</name>
    <dbReference type="NCBI Taxonomy" id="1256562"/>
    <lineage>
        <taxon>Bacteria</taxon>
        <taxon>environmental samples</taxon>
    </lineage>
</organism>
<name>L7VU97_9BACT</name>
<sequence length="37" mass="4094">MRRENFRSPLSWVNVPDQAPNRLAVISLSGPSAILNS</sequence>
<reference evidence="1" key="1">
    <citation type="submission" date="2012-09" db="EMBL/GenBank/DDBJ databases">
        <title>Metagenomic Characterization of a Microbial Community in Wastewater Detects High Levels of Antibiotic Resistance.</title>
        <authorList>
            <person name="Abrams M."/>
            <person name="Caldwell A."/>
            <person name="Vandaei E."/>
            <person name="Lee W."/>
            <person name="Perrott J."/>
            <person name="Khan S.Y."/>
            <person name="Ta J."/>
            <person name="Romero D."/>
            <person name="Nguyen V."/>
            <person name="Pourmand N."/>
            <person name="Ouverney C.C."/>
        </authorList>
    </citation>
    <scope>NUCLEOTIDE SEQUENCE</scope>
</reference>
<dbReference type="AlphaFoldDB" id="L7VU97"/>
<proteinExistence type="predicted"/>